<proteinExistence type="predicted"/>
<evidence type="ECO:0000313" key="2">
    <source>
        <dbReference type="Proteomes" id="UP001432322"/>
    </source>
</evidence>
<feature type="non-terminal residue" evidence="1">
    <location>
        <position position="71"/>
    </location>
</feature>
<name>A0AAV5V1P9_9BILA</name>
<keyword evidence="2" id="KW-1185">Reference proteome</keyword>
<evidence type="ECO:0000313" key="1">
    <source>
        <dbReference type="EMBL" id="GMT12752.1"/>
    </source>
</evidence>
<evidence type="ECO:0008006" key="3">
    <source>
        <dbReference type="Google" id="ProtNLM"/>
    </source>
</evidence>
<gene>
    <name evidence="1" type="ORF">PFISCL1PPCAC_4049</name>
</gene>
<dbReference type="Proteomes" id="UP001432322">
    <property type="component" value="Unassembled WGS sequence"/>
</dbReference>
<comment type="caution">
    <text evidence="1">The sequence shown here is derived from an EMBL/GenBank/DDBJ whole genome shotgun (WGS) entry which is preliminary data.</text>
</comment>
<dbReference type="EMBL" id="BTSY01000002">
    <property type="protein sequence ID" value="GMT12752.1"/>
    <property type="molecule type" value="Genomic_DNA"/>
</dbReference>
<dbReference type="AlphaFoldDB" id="A0AAV5V1P9"/>
<sequence>MVRYPVRGHFRGDSPRLLDVGRSVESDEIPSRGRIELGIRSDHCDYVLSVLRWNVLRQRVALLNPVHNLHE</sequence>
<protein>
    <recommendedName>
        <fullName evidence="3">Ribosomal protein</fullName>
    </recommendedName>
</protein>
<reference evidence="1" key="1">
    <citation type="submission" date="2023-10" db="EMBL/GenBank/DDBJ databases">
        <title>Genome assembly of Pristionchus species.</title>
        <authorList>
            <person name="Yoshida K."/>
            <person name="Sommer R.J."/>
        </authorList>
    </citation>
    <scope>NUCLEOTIDE SEQUENCE</scope>
    <source>
        <strain evidence="1">RS5133</strain>
    </source>
</reference>
<organism evidence="1 2">
    <name type="scientific">Pristionchus fissidentatus</name>
    <dbReference type="NCBI Taxonomy" id="1538716"/>
    <lineage>
        <taxon>Eukaryota</taxon>
        <taxon>Metazoa</taxon>
        <taxon>Ecdysozoa</taxon>
        <taxon>Nematoda</taxon>
        <taxon>Chromadorea</taxon>
        <taxon>Rhabditida</taxon>
        <taxon>Rhabditina</taxon>
        <taxon>Diplogasteromorpha</taxon>
        <taxon>Diplogasteroidea</taxon>
        <taxon>Neodiplogasteridae</taxon>
        <taxon>Pristionchus</taxon>
    </lineage>
</organism>
<accession>A0AAV5V1P9</accession>